<dbReference type="PIRSF" id="PIRSF000705">
    <property type="entry name" value="DNK"/>
    <property type="match status" value="1"/>
</dbReference>
<dbReference type="InterPro" id="IPR027417">
    <property type="entry name" value="P-loop_NTPase"/>
</dbReference>
<dbReference type="InterPro" id="IPR050566">
    <property type="entry name" value="Deoxyribonucleoside_kinase"/>
</dbReference>
<dbReference type="EMBL" id="BSDY01000031">
    <property type="protein sequence ID" value="GLI58008.1"/>
    <property type="molecule type" value="Genomic_DNA"/>
</dbReference>
<protein>
    <submittedName>
        <fullName evidence="5">Deoxyadenosine kinase</fullName>
    </submittedName>
</protein>
<dbReference type="GO" id="GO:0019136">
    <property type="term" value="F:deoxynucleoside kinase activity"/>
    <property type="evidence" value="ECO:0007669"/>
    <property type="project" value="InterPro"/>
</dbReference>
<dbReference type="CDD" id="cd01673">
    <property type="entry name" value="dNK"/>
    <property type="match status" value="1"/>
</dbReference>
<organism evidence="5 6">
    <name type="scientific">Propionigenium maris DSM 9537</name>
    <dbReference type="NCBI Taxonomy" id="1123000"/>
    <lineage>
        <taxon>Bacteria</taxon>
        <taxon>Fusobacteriati</taxon>
        <taxon>Fusobacteriota</taxon>
        <taxon>Fusobacteriia</taxon>
        <taxon>Fusobacteriales</taxon>
        <taxon>Fusobacteriaceae</taxon>
        <taxon>Propionigenium</taxon>
    </lineage>
</organism>
<dbReference type="PANTHER" id="PTHR10513">
    <property type="entry name" value="DEOXYNUCLEOSIDE KINASE"/>
    <property type="match status" value="1"/>
</dbReference>
<keyword evidence="3" id="KW-0547">Nucleotide-binding</keyword>
<dbReference type="InterPro" id="IPR002624">
    <property type="entry name" value="DCK/DGK"/>
</dbReference>
<evidence type="ECO:0000259" key="4">
    <source>
        <dbReference type="Pfam" id="PF01712"/>
    </source>
</evidence>
<feature type="binding site" evidence="2">
    <location>
        <position position="61"/>
    </location>
    <ligand>
        <name>substrate</name>
    </ligand>
</feature>
<evidence type="ECO:0000256" key="2">
    <source>
        <dbReference type="PIRSR" id="PIRSR000705-2"/>
    </source>
</evidence>
<proteinExistence type="predicted"/>
<keyword evidence="5" id="KW-0418">Kinase</keyword>
<evidence type="ECO:0000256" key="3">
    <source>
        <dbReference type="PIRSR" id="PIRSR000705-3"/>
    </source>
</evidence>
<dbReference type="Pfam" id="PF01712">
    <property type="entry name" value="dNK"/>
    <property type="match status" value="1"/>
</dbReference>
<feature type="active site" description="Proton acceptor" evidence="1">
    <location>
        <position position="95"/>
    </location>
</feature>
<dbReference type="GO" id="GO:0005524">
    <property type="term" value="F:ATP binding"/>
    <property type="evidence" value="ECO:0007669"/>
    <property type="project" value="UniProtKB-KW"/>
</dbReference>
<keyword evidence="5" id="KW-0808">Transferase</keyword>
<gene>
    <name evidence="5" type="ORF">PM10SUCC1_35220</name>
</gene>
<evidence type="ECO:0000313" key="6">
    <source>
        <dbReference type="Proteomes" id="UP001144471"/>
    </source>
</evidence>
<dbReference type="GO" id="GO:0005737">
    <property type="term" value="C:cytoplasm"/>
    <property type="evidence" value="ECO:0007669"/>
    <property type="project" value="TreeGrafter"/>
</dbReference>
<comment type="caution">
    <text evidence="5">The sequence shown here is derived from an EMBL/GenBank/DDBJ whole genome shotgun (WGS) entry which is preliminary data.</text>
</comment>
<dbReference type="SUPFAM" id="SSF52540">
    <property type="entry name" value="P-loop containing nucleoside triphosphate hydrolases"/>
    <property type="match status" value="1"/>
</dbReference>
<dbReference type="Proteomes" id="UP001144471">
    <property type="component" value="Unassembled WGS sequence"/>
</dbReference>
<feature type="domain" description="Deoxynucleoside kinase" evidence="4">
    <location>
        <begin position="21"/>
        <end position="214"/>
    </location>
</feature>
<accession>A0A9W6LPN7</accession>
<feature type="binding site" evidence="3">
    <location>
        <begin position="25"/>
        <end position="33"/>
    </location>
    <ligand>
        <name>ATP</name>
        <dbReference type="ChEBI" id="CHEBI:30616"/>
    </ligand>
</feature>
<keyword evidence="3" id="KW-0067">ATP-binding</keyword>
<dbReference type="AlphaFoldDB" id="A0A9W6LPN7"/>
<feature type="binding site" evidence="2">
    <location>
        <position position="161"/>
    </location>
    <ligand>
        <name>substrate</name>
    </ligand>
</feature>
<name>A0A9W6LPN7_9FUSO</name>
<sequence>MYYRDFFEKLIMGEERMKGTICIDGVVGAGKSTLGEILAQELGIEFFREPVLDNPLLDKFYYDKKRYSFPLQVFFLNKRFKMIKDAEKLNGCVMDRSIYGDVIFAKMLMEDEDMTPEEFDVYEELLHNMLEHIKRPRLMIYLENSVEKAMEKIKRRGRDYEQIVPVKYWETLNENYREYFENYNISEILTINVDDLDIKENPEDRRYFIDLVKSKLAEAEGR</sequence>
<dbReference type="RefSeq" id="WP_281837683.1">
    <property type="nucleotide sequence ID" value="NZ_BSDY01000031.1"/>
</dbReference>
<reference evidence="5" key="1">
    <citation type="submission" date="2022-12" db="EMBL/GenBank/DDBJ databases">
        <title>Reference genome sequencing for broad-spectrum identification of bacterial and archaeal isolates by mass spectrometry.</title>
        <authorList>
            <person name="Sekiguchi Y."/>
            <person name="Tourlousse D.M."/>
        </authorList>
    </citation>
    <scope>NUCLEOTIDE SEQUENCE</scope>
    <source>
        <strain evidence="5">10succ1</strain>
    </source>
</reference>
<dbReference type="PANTHER" id="PTHR10513:SF35">
    <property type="entry name" value="DEOXYADENOSINE KINASE"/>
    <property type="match status" value="1"/>
</dbReference>
<feature type="binding site" evidence="2">
    <location>
        <position position="49"/>
    </location>
    <ligand>
        <name>substrate</name>
    </ligand>
</feature>
<evidence type="ECO:0000256" key="1">
    <source>
        <dbReference type="PIRSR" id="PIRSR000705-1"/>
    </source>
</evidence>
<dbReference type="InterPro" id="IPR031314">
    <property type="entry name" value="DNK_dom"/>
</dbReference>
<evidence type="ECO:0000313" key="5">
    <source>
        <dbReference type="EMBL" id="GLI58008.1"/>
    </source>
</evidence>
<keyword evidence="6" id="KW-1185">Reference proteome</keyword>
<feature type="binding site" evidence="2">
    <location>
        <position position="72"/>
    </location>
    <ligand>
        <name>substrate</name>
    </ligand>
</feature>
<dbReference type="Gene3D" id="3.40.50.300">
    <property type="entry name" value="P-loop containing nucleotide triphosphate hydrolases"/>
    <property type="match status" value="1"/>
</dbReference>
<feature type="binding site" evidence="2">
    <location>
        <position position="96"/>
    </location>
    <ligand>
        <name>substrate</name>
    </ligand>
</feature>
<feature type="binding site" evidence="2">
    <location>
        <position position="101"/>
    </location>
    <ligand>
        <name>substrate</name>
    </ligand>
</feature>